<feature type="compositionally biased region" description="Pro residues" evidence="1">
    <location>
        <begin position="15"/>
        <end position="27"/>
    </location>
</feature>
<evidence type="ECO:0000313" key="3">
    <source>
        <dbReference type="Proteomes" id="UP000283509"/>
    </source>
</evidence>
<feature type="region of interest" description="Disordered" evidence="1">
    <location>
        <begin position="13"/>
        <end position="47"/>
    </location>
</feature>
<proteinExistence type="predicted"/>
<feature type="compositionally biased region" description="Low complexity" evidence="1">
    <location>
        <begin position="83"/>
        <end position="92"/>
    </location>
</feature>
<dbReference type="Proteomes" id="UP000283509">
    <property type="component" value="Unassembled WGS sequence"/>
</dbReference>
<evidence type="ECO:0000256" key="1">
    <source>
        <dbReference type="SAM" id="MobiDB-lite"/>
    </source>
</evidence>
<organism evidence="2 3">
    <name type="scientific">Penaeus vannamei</name>
    <name type="common">Whiteleg shrimp</name>
    <name type="synonym">Litopenaeus vannamei</name>
    <dbReference type="NCBI Taxonomy" id="6689"/>
    <lineage>
        <taxon>Eukaryota</taxon>
        <taxon>Metazoa</taxon>
        <taxon>Ecdysozoa</taxon>
        <taxon>Arthropoda</taxon>
        <taxon>Crustacea</taxon>
        <taxon>Multicrustacea</taxon>
        <taxon>Malacostraca</taxon>
        <taxon>Eumalacostraca</taxon>
        <taxon>Eucarida</taxon>
        <taxon>Decapoda</taxon>
        <taxon>Dendrobranchiata</taxon>
        <taxon>Penaeoidea</taxon>
        <taxon>Penaeidae</taxon>
        <taxon>Penaeus</taxon>
    </lineage>
</organism>
<keyword evidence="3" id="KW-1185">Reference proteome</keyword>
<gene>
    <name evidence="2" type="ORF">C7M84_025226</name>
</gene>
<reference evidence="2 3" key="2">
    <citation type="submission" date="2019-01" db="EMBL/GenBank/DDBJ databases">
        <title>The decoding of complex shrimp genome reveals the adaptation for benthos swimmer, frequently molting mechanism and breeding impact on genome.</title>
        <authorList>
            <person name="Sun Y."/>
            <person name="Gao Y."/>
            <person name="Yu Y."/>
        </authorList>
    </citation>
    <scope>NUCLEOTIDE SEQUENCE [LARGE SCALE GENOMIC DNA]</scope>
    <source>
        <tissue evidence="2">Muscle</tissue>
    </source>
</reference>
<dbReference type="EMBL" id="QCYY01000949">
    <property type="protein sequence ID" value="ROT81612.1"/>
    <property type="molecule type" value="Genomic_DNA"/>
</dbReference>
<evidence type="ECO:0000313" key="2">
    <source>
        <dbReference type="EMBL" id="ROT81612.1"/>
    </source>
</evidence>
<reference evidence="2 3" key="1">
    <citation type="submission" date="2018-04" db="EMBL/GenBank/DDBJ databases">
        <authorList>
            <person name="Zhang X."/>
            <person name="Yuan J."/>
            <person name="Li F."/>
            <person name="Xiang J."/>
        </authorList>
    </citation>
    <scope>NUCLEOTIDE SEQUENCE [LARGE SCALE GENOMIC DNA]</scope>
    <source>
        <tissue evidence="2">Muscle</tissue>
    </source>
</reference>
<protein>
    <submittedName>
        <fullName evidence="2">Uncharacterized protein</fullName>
    </submittedName>
</protein>
<feature type="region of interest" description="Disordered" evidence="1">
    <location>
        <begin position="76"/>
        <end position="103"/>
    </location>
</feature>
<comment type="caution">
    <text evidence="2">The sequence shown here is derived from an EMBL/GenBank/DDBJ whole genome shotgun (WGS) entry which is preliminary data.</text>
</comment>
<dbReference type="AlphaFoldDB" id="A0A3R7PZ21"/>
<sequence>MWHRPKFDTFLILQYPPPPPKTPPAPNSPTNRPRQFARVLPRSGDSGLARPPDAAIFASLFAKLSVICRLILDLGRRTPRPTPSSHLSTPSPARSKATGAPHAVARGKLKIEIWMAMAKQRKRQAKCFDLLIS</sequence>
<accession>A0A3R7PZ21</accession>
<name>A0A3R7PZ21_PENVA</name>